<evidence type="ECO:0000313" key="7">
    <source>
        <dbReference type="EMBL" id="KSW13649.1"/>
    </source>
</evidence>
<dbReference type="PROSITE" id="PS51257">
    <property type="entry name" value="PROKAR_LIPOPROTEIN"/>
    <property type="match status" value="1"/>
</dbReference>
<dbReference type="EMBL" id="LLVT01000001">
    <property type="protein sequence ID" value="KSW13649.1"/>
    <property type="molecule type" value="Genomic_DNA"/>
</dbReference>
<dbReference type="Proteomes" id="UP000054686">
    <property type="component" value="Unassembled WGS sequence"/>
</dbReference>
<evidence type="ECO:0000259" key="6">
    <source>
        <dbReference type="Pfam" id="PF13407"/>
    </source>
</evidence>
<organism evidence="7 8">
    <name type="scientific">Schaalia odontolytica</name>
    <dbReference type="NCBI Taxonomy" id="1660"/>
    <lineage>
        <taxon>Bacteria</taxon>
        <taxon>Bacillati</taxon>
        <taxon>Actinomycetota</taxon>
        <taxon>Actinomycetes</taxon>
        <taxon>Actinomycetales</taxon>
        <taxon>Actinomycetaceae</taxon>
        <taxon>Schaalia</taxon>
    </lineage>
</organism>
<dbReference type="GO" id="GO:0030246">
    <property type="term" value="F:carbohydrate binding"/>
    <property type="evidence" value="ECO:0007669"/>
    <property type="project" value="UniProtKB-ARBA"/>
</dbReference>
<dbReference type="RefSeq" id="WP_060566382.1">
    <property type="nucleotide sequence ID" value="NZ_CP040006.1"/>
</dbReference>
<dbReference type="InterPro" id="IPR025997">
    <property type="entry name" value="SBP_2_dom"/>
</dbReference>
<dbReference type="InterPro" id="IPR028082">
    <property type="entry name" value="Peripla_BP_I"/>
</dbReference>
<comment type="caution">
    <text evidence="7">The sequence shown here is derived from an EMBL/GenBank/DDBJ whole genome shotgun (WGS) entry which is preliminary data.</text>
</comment>
<feature type="compositionally biased region" description="Low complexity" evidence="4">
    <location>
        <begin position="26"/>
        <end position="47"/>
    </location>
</feature>
<dbReference type="PANTHER" id="PTHR46847:SF1">
    <property type="entry name" value="D-ALLOSE-BINDING PERIPLASMIC PROTEIN-RELATED"/>
    <property type="match status" value="1"/>
</dbReference>
<feature type="domain" description="Periplasmic binding protein" evidence="6">
    <location>
        <begin position="70"/>
        <end position="323"/>
    </location>
</feature>
<sequence length="354" mass="36741">MRPIGRIFAAAAVGSMALGLAACTTSSDSSSSSSSDAKPSASSGSAKVDTSGDMQDWEKAAVKGDGTKTIYLVSKGFQHRFWQAVKEGAEQAGEELGYQVKFVGPQDETKVTEQTDQLKSALDSGPAAIGFAALDSKAAADLLTEINGKGIPVVAFDSGVESDIPVTTVQTDNKAAAAEAAKHMIELLKGKKGSVGMVCHDATSTTGKQRCEGFKEYFKANAPADLKLLDEQIAGEVTKAADTSKAIIQANDDIVGMYGSNEAAASGIVQGSQETGKDVTVVGFDSGKTQIDAIKGGTEAGAVTQSPVKIGYYTVKAAVVAINKGELPKVIDSGFAWYDKMNIDNAEIKANLYE</sequence>
<name>A0A0V8S001_9ACTO</name>
<dbReference type="AlphaFoldDB" id="A0A0V8S001"/>
<comment type="subcellular location">
    <subcellularLocation>
        <location evidence="1">Cell envelope</location>
    </subcellularLocation>
</comment>
<keyword evidence="3 5" id="KW-0732">Signal</keyword>
<dbReference type="Pfam" id="PF13407">
    <property type="entry name" value="Peripla_BP_4"/>
    <property type="match status" value="1"/>
</dbReference>
<proteinExistence type="inferred from homology"/>
<dbReference type="OrthoDB" id="9800520at2"/>
<dbReference type="GO" id="GO:0030313">
    <property type="term" value="C:cell envelope"/>
    <property type="evidence" value="ECO:0007669"/>
    <property type="project" value="UniProtKB-SubCell"/>
</dbReference>
<reference evidence="7 8" key="1">
    <citation type="submission" date="2015-10" db="EMBL/GenBank/DDBJ databases">
        <title>Draft Genome of Actinomyces odontolyticus subsp. actinosynbacter strain XH001.</title>
        <authorList>
            <person name="Mclean J.S."/>
            <person name="He X."/>
        </authorList>
    </citation>
    <scope>NUCLEOTIDE SEQUENCE [LARGE SCALE GENOMIC DNA]</scope>
    <source>
        <strain evidence="7 8">XH001</strain>
    </source>
</reference>
<feature type="chain" id="PRO_5038879892" evidence="5">
    <location>
        <begin position="22"/>
        <end position="354"/>
    </location>
</feature>
<accession>A0A0V8S001</accession>
<dbReference type="Gene3D" id="3.40.50.2300">
    <property type="match status" value="2"/>
</dbReference>
<dbReference type="PANTHER" id="PTHR46847">
    <property type="entry name" value="D-ALLOSE-BINDING PERIPLASMIC PROTEIN-RELATED"/>
    <property type="match status" value="1"/>
</dbReference>
<comment type="similarity">
    <text evidence="2">Belongs to the bacterial solute-binding protein 2 family.</text>
</comment>
<evidence type="ECO:0000256" key="5">
    <source>
        <dbReference type="SAM" id="SignalP"/>
    </source>
</evidence>
<evidence type="ECO:0000313" key="8">
    <source>
        <dbReference type="Proteomes" id="UP000054686"/>
    </source>
</evidence>
<feature type="signal peptide" evidence="5">
    <location>
        <begin position="1"/>
        <end position="21"/>
    </location>
</feature>
<feature type="region of interest" description="Disordered" evidence="4">
    <location>
        <begin position="24"/>
        <end position="53"/>
    </location>
</feature>
<evidence type="ECO:0000256" key="2">
    <source>
        <dbReference type="ARBA" id="ARBA00007639"/>
    </source>
</evidence>
<evidence type="ECO:0000256" key="3">
    <source>
        <dbReference type="ARBA" id="ARBA00022729"/>
    </source>
</evidence>
<evidence type="ECO:0000256" key="4">
    <source>
        <dbReference type="SAM" id="MobiDB-lite"/>
    </source>
</evidence>
<gene>
    <name evidence="7" type="ORF">APY09_04765</name>
</gene>
<dbReference type="CDD" id="cd20005">
    <property type="entry name" value="PBP1_ABC_sugar_binding-like"/>
    <property type="match status" value="1"/>
</dbReference>
<evidence type="ECO:0000256" key="1">
    <source>
        <dbReference type="ARBA" id="ARBA00004196"/>
    </source>
</evidence>
<protein>
    <submittedName>
        <fullName evidence="7">LacI family transcriptional regulator</fullName>
    </submittedName>
</protein>
<dbReference type="SUPFAM" id="SSF53822">
    <property type="entry name" value="Periplasmic binding protein-like I"/>
    <property type="match status" value="1"/>
</dbReference>